<dbReference type="EMBL" id="JAAVMX010000005">
    <property type="protein sequence ID" value="KAF4508860.1"/>
    <property type="molecule type" value="Genomic_DNA"/>
</dbReference>
<dbReference type="PANTHER" id="PTHR28535">
    <property type="entry name" value="ZINC FINGER GRF-TYPE CONTAINING 1"/>
    <property type="match status" value="1"/>
</dbReference>
<feature type="region of interest" description="Disordered" evidence="1">
    <location>
        <begin position="388"/>
        <end position="537"/>
    </location>
</feature>
<dbReference type="PANTHER" id="PTHR28535:SF1">
    <property type="entry name" value="PROTEIN ZGRF1"/>
    <property type="match status" value="1"/>
</dbReference>
<evidence type="ECO:0000313" key="4">
    <source>
        <dbReference type="Proteomes" id="UP000557566"/>
    </source>
</evidence>
<sequence length="537" mass="57738">MSYAVRRPADPLRSSGAADTPTTATVLDYMCLFTHDLRRKQKRWQDGRLKFHTFNKRVMVYDDRGNFIGDSHWHSSDALDEGDELELDRGSAIVQVADCTGSREQDLTELLDKRAKEVGQRRASAAARTTPAQQTPVRRHEGQQRQPQTHFQLKHRPLSAIVPSPGPIGRAAIPARSPFEARLAEAGGEQQQPPVAKRRRVCVSPPSKKGFAQSLFGAKLTLSACPTATPPATVRVSKKLPGTGRLPESHEIAENEDDDVVMLDGPPLGPRNMAAKPAQLRAGSAKVMPAATLQVKPWRPRITKMARKSVRSREIIGYIPPVEDDMVPALFAASARRNALWANPVLSVGSTCASAPPAVIAERGGEAKARPRGNPDANVEAAAMPAIAPLKKPVGTMTPEEAPPKEPTKASMPAAEPPKELAGVTMAEPASPGREAAQGQGPNRNPDADNGPRPRMSNPATRGKKATRKEDAAGHPLQNLVPMEPAAPARAAPAPTVEPKRPESVLPGFSRANGGAWSKHAEDLLGMTRPTERTRGR</sequence>
<feature type="compositionally biased region" description="Low complexity" evidence="1">
    <location>
        <begin position="486"/>
        <end position="495"/>
    </location>
</feature>
<dbReference type="InterPro" id="IPR052800">
    <property type="entry name" value="DNA_Repair_Helicase_ZGRF1"/>
</dbReference>
<dbReference type="InterPro" id="IPR018838">
    <property type="entry name" value="ZGRF1-like_N"/>
</dbReference>
<feature type="domain" description="5'-3' DNA helicase ZGRF1-like N-terminal" evidence="2">
    <location>
        <begin position="26"/>
        <end position="107"/>
    </location>
</feature>
<dbReference type="GO" id="GO:0006302">
    <property type="term" value="P:double-strand break repair"/>
    <property type="evidence" value="ECO:0007669"/>
    <property type="project" value="TreeGrafter"/>
</dbReference>
<organism evidence="3 4">
    <name type="scientific">Ophiocordyceps sinensis</name>
    <dbReference type="NCBI Taxonomy" id="72228"/>
    <lineage>
        <taxon>Eukaryota</taxon>
        <taxon>Fungi</taxon>
        <taxon>Dikarya</taxon>
        <taxon>Ascomycota</taxon>
        <taxon>Pezizomycotina</taxon>
        <taxon>Sordariomycetes</taxon>
        <taxon>Hypocreomycetidae</taxon>
        <taxon>Hypocreales</taxon>
        <taxon>Ophiocordycipitaceae</taxon>
        <taxon>Ophiocordyceps</taxon>
    </lineage>
</organism>
<keyword evidence="4" id="KW-1185">Reference proteome</keyword>
<gene>
    <name evidence="3" type="ORF">G6O67_005191</name>
</gene>
<evidence type="ECO:0000313" key="3">
    <source>
        <dbReference type="EMBL" id="KAF4508860.1"/>
    </source>
</evidence>
<dbReference type="Pfam" id="PF10382">
    <property type="entry name" value="ZGRF1-like_N"/>
    <property type="match status" value="1"/>
</dbReference>
<proteinExistence type="predicted"/>
<accession>A0A8H4PR18</accession>
<evidence type="ECO:0000256" key="1">
    <source>
        <dbReference type="SAM" id="MobiDB-lite"/>
    </source>
</evidence>
<comment type="caution">
    <text evidence="3">The sequence shown here is derived from an EMBL/GenBank/DDBJ whole genome shotgun (WGS) entry which is preliminary data.</text>
</comment>
<name>A0A8H4PR18_9HYPO</name>
<feature type="region of interest" description="Disordered" evidence="1">
    <location>
        <begin position="120"/>
        <end position="151"/>
    </location>
</feature>
<protein>
    <recommendedName>
        <fullName evidence="2">5'-3' DNA helicase ZGRF1-like N-terminal domain-containing protein</fullName>
    </recommendedName>
</protein>
<dbReference type="AlphaFoldDB" id="A0A8H4PR18"/>
<dbReference type="Proteomes" id="UP000557566">
    <property type="component" value="Unassembled WGS sequence"/>
</dbReference>
<dbReference type="GO" id="GO:0005634">
    <property type="term" value="C:nucleus"/>
    <property type="evidence" value="ECO:0007669"/>
    <property type="project" value="TreeGrafter"/>
</dbReference>
<feature type="compositionally biased region" description="Low complexity" evidence="1">
    <location>
        <begin position="121"/>
        <end position="136"/>
    </location>
</feature>
<dbReference type="GO" id="GO:0035861">
    <property type="term" value="C:site of double-strand break"/>
    <property type="evidence" value="ECO:0007669"/>
    <property type="project" value="TreeGrafter"/>
</dbReference>
<evidence type="ECO:0000259" key="2">
    <source>
        <dbReference type="Pfam" id="PF10382"/>
    </source>
</evidence>
<dbReference type="OrthoDB" id="6513042at2759"/>
<reference evidence="3 4" key="1">
    <citation type="journal article" date="2020" name="Genome Biol. Evol.">
        <title>A new high-quality draft genome assembly of the Chinese cordyceps Ophiocordyceps sinensis.</title>
        <authorList>
            <person name="Shu R."/>
            <person name="Zhang J."/>
            <person name="Meng Q."/>
            <person name="Zhang H."/>
            <person name="Zhou G."/>
            <person name="Li M."/>
            <person name="Wu P."/>
            <person name="Zhao Y."/>
            <person name="Chen C."/>
            <person name="Qin Q."/>
        </authorList>
    </citation>
    <scope>NUCLEOTIDE SEQUENCE [LARGE SCALE GENOMIC DNA]</scope>
    <source>
        <strain evidence="3 4">IOZ07</strain>
    </source>
</reference>